<dbReference type="AlphaFoldDB" id="A0A8J3WX74"/>
<evidence type="ECO:0000313" key="2">
    <source>
        <dbReference type="Proteomes" id="UP000634476"/>
    </source>
</evidence>
<accession>A0A8J3WX74</accession>
<keyword evidence="2" id="KW-1185">Reference proteome</keyword>
<organism evidence="1 2">
    <name type="scientific">Planobispora takensis</name>
    <dbReference type="NCBI Taxonomy" id="1367882"/>
    <lineage>
        <taxon>Bacteria</taxon>
        <taxon>Bacillati</taxon>
        <taxon>Actinomycetota</taxon>
        <taxon>Actinomycetes</taxon>
        <taxon>Streptosporangiales</taxon>
        <taxon>Streptosporangiaceae</taxon>
        <taxon>Planobispora</taxon>
    </lineage>
</organism>
<comment type="caution">
    <text evidence="1">The sequence shown here is derived from an EMBL/GenBank/DDBJ whole genome shotgun (WGS) entry which is preliminary data.</text>
</comment>
<dbReference type="Proteomes" id="UP000634476">
    <property type="component" value="Unassembled WGS sequence"/>
</dbReference>
<dbReference type="EMBL" id="BOOK01000077">
    <property type="protein sequence ID" value="GII05739.1"/>
    <property type="molecule type" value="Genomic_DNA"/>
</dbReference>
<proteinExistence type="predicted"/>
<name>A0A8J3WX74_9ACTN</name>
<sequence length="126" mass="13618">MLGMVWVELIAPGESIDDDLSFYRDHLGLSSQGQADPLPDSRAWIDHEGKLITTVRSREFATLVPLALRLASLIRAVGRIRPAVVSGVTIGADSAFRLGDLQDAAHDGRLVSGVVPFKDRRADNAV</sequence>
<reference evidence="1" key="1">
    <citation type="submission" date="2021-01" db="EMBL/GenBank/DDBJ databases">
        <title>Whole genome shotgun sequence of Planobispora takensis NBRC 109077.</title>
        <authorList>
            <person name="Komaki H."/>
            <person name="Tamura T."/>
        </authorList>
    </citation>
    <scope>NUCLEOTIDE SEQUENCE</scope>
    <source>
        <strain evidence="1">NBRC 109077</strain>
    </source>
</reference>
<protein>
    <submittedName>
        <fullName evidence="1">Uncharacterized protein</fullName>
    </submittedName>
</protein>
<gene>
    <name evidence="1" type="ORF">Pta02_77470</name>
</gene>
<evidence type="ECO:0000313" key="1">
    <source>
        <dbReference type="EMBL" id="GII05739.1"/>
    </source>
</evidence>
<dbReference type="RefSeq" id="WP_377237532.1">
    <property type="nucleotide sequence ID" value="NZ_JBHLZT010000035.1"/>
</dbReference>